<evidence type="ECO:0000313" key="2">
    <source>
        <dbReference type="EMBL" id="OAC99805.1"/>
    </source>
</evidence>
<proteinExistence type="predicted"/>
<comment type="caution">
    <text evidence="2">The sequence shown here is derived from an EMBL/GenBank/DDBJ whole genome shotgun (WGS) entry which is preliminary data.</text>
</comment>
<dbReference type="OrthoDB" id="21629at2759"/>
<feature type="compositionally biased region" description="Basic and acidic residues" evidence="1">
    <location>
        <begin position="64"/>
        <end position="85"/>
    </location>
</feature>
<name>A0A168ICI5_MUCCL</name>
<protein>
    <submittedName>
        <fullName evidence="2">Uncharacterized protein</fullName>
    </submittedName>
</protein>
<organism evidence="2 3">
    <name type="scientific">Mucor lusitanicus CBS 277.49</name>
    <dbReference type="NCBI Taxonomy" id="747725"/>
    <lineage>
        <taxon>Eukaryota</taxon>
        <taxon>Fungi</taxon>
        <taxon>Fungi incertae sedis</taxon>
        <taxon>Mucoromycota</taxon>
        <taxon>Mucoromycotina</taxon>
        <taxon>Mucoromycetes</taxon>
        <taxon>Mucorales</taxon>
        <taxon>Mucorineae</taxon>
        <taxon>Mucoraceae</taxon>
        <taxon>Mucor</taxon>
    </lineage>
</organism>
<dbReference type="AlphaFoldDB" id="A0A168ICI5"/>
<dbReference type="STRING" id="747725.A0A168ICI5"/>
<dbReference type="Proteomes" id="UP000077051">
    <property type="component" value="Unassembled WGS sequence"/>
</dbReference>
<evidence type="ECO:0000313" key="3">
    <source>
        <dbReference type="Proteomes" id="UP000077051"/>
    </source>
</evidence>
<accession>A0A168ICI5</accession>
<sequence>MHKRLITIKYSSRCTLQVVRTEEQRMEEGRKMFQVFAARMFEQRVLTAYREKVAQDRQKRLIEELEEEDRQRQERELKKQQDKEKKRDKKR</sequence>
<feature type="region of interest" description="Disordered" evidence="1">
    <location>
        <begin position="64"/>
        <end position="91"/>
    </location>
</feature>
<gene>
    <name evidence="2" type="ORF">MUCCIDRAFT_148128</name>
</gene>
<reference evidence="2 3" key="1">
    <citation type="submission" date="2015-06" db="EMBL/GenBank/DDBJ databases">
        <title>Expansion of signal transduction pathways in fungi by whole-genome duplication.</title>
        <authorList>
            <consortium name="DOE Joint Genome Institute"/>
            <person name="Corrochano L.M."/>
            <person name="Kuo A."/>
            <person name="Marcet-Houben M."/>
            <person name="Polaino S."/>
            <person name="Salamov A."/>
            <person name="Villalobos J.M."/>
            <person name="Alvarez M.I."/>
            <person name="Avalos J."/>
            <person name="Benito E.P."/>
            <person name="Benoit I."/>
            <person name="Burger G."/>
            <person name="Camino L.P."/>
            <person name="Canovas D."/>
            <person name="Cerda-Olmedo E."/>
            <person name="Cheng J.-F."/>
            <person name="Dominguez A."/>
            <person name="Elias M."/>
            <person name="Eslava A.P."/>
            <person name="Glaser F."/>
            <person name="Grimwood J."/>
            <person name="Gutierrez G."/>
            <person name="Heitman J."/>
            <person name="Henrissat B."/>
            <person name="Iturriaga E.A."/>
            <person name="Lang B.F."/>
            <person name="Lavin J.L."/>
            <person name="Lee S."/>
            <person name="Li W."/>
            <person name="Lindquist E."/>
            <person name="Lopez-Garcia S."/>
            <person name="Luque E.M."/>
            <person name="Marcos A.T."/>
            <person name="Martin J."/>
            <person name="Mccluskey K."/>
            <person name="Medina H.R."/>
            <person name="Miralles-Duran A."/>
            <person name="Miyazaki A."/>
            <person name="Munoz-Torres E."/>
            <person name="Oguiza J.A."/>
            <person name="Ohm R."/>
            <person name="Olmedo M."/>
            <person name="Orejas M."/>
            <person name="Ortiz-Castellanos L."/>
            <person name="Pisabarro A.G."/>
            <person name="Rodriguez-Romero J."/>
            <person name="Ruiz-Herrera J."/>
            <person name="Ruiz-Vazquez R."/>
            <person name="Sanz C."/>
            <person name="Schackwitz W."/>
            <person name="Schmutz J."/>
            <person name="Shahriari M."/>
            <person name="Shelest E."/>
            <person name="Silva-Franco F."/>
            <person name="Soanes D."/>
            <person name="Syed K."/>
            <person name="Tagua V.G."/>
            <person name="Talbot N.J."/>
            <person name="Thon M."/>
            <person name="De Vries R.P."/>
            <person name="Wiebenga A."/>
            <person name="Yadav J.S."/>
            <person name="Braun E.L."/>
            <person name="Baker S."/>
            <person name="Garre V."/>
            <person name="Horwitz B."/>
            <person name="Torres-Martinez S."/>
            <person name="Idnurm A."/>
            <person name="Herrera-Estrella A."/>
            <person name="Gabaldon T."/>
            <person name="Grigoriev I.V."/>
        </authorList>
    </citation>
    <scope>NUCLEOTIDE SEQUENCE [LARGE SCALE GENOMIC DNA]</scope>
    <source>
        <strain evidence="2 3">CBS 277.49</strain>
    </source>
</reference>
<evidence type="ECO:0000256" key="1">
    <source>
        <dbReference type="SAM" id="MobiDB-lite"/>
    </source>
</evidence>
<dbReference type="VEuPathDB" id="FungiDB:MUCCIDRAFT_148128"/>
<dbReference type="EMBL" id="AMYB01000007">
    <property type="protein sequence ID" value="OAC99805.1"/>
    <property type="molecule type" value="Genomic_DNA"/>
</dbReference>
<keyword evidence="3" id="KW-1185">Reference proteome</keyword>